<reference evidence="7" key="2">
    <citation type="submission" date="2017-05" db="EMBL/GenBank/DDBJ databases">
        <title>Draft genome sequence of Geobacter pelophilus, a iron(III)-reducing bacteria.</title>
        <authorList>
            <person name="Aoyagi T."/>
            <person name="Koike H."/>
            <person name="Morita T."/>
            <person name="Sato Y."/>
            <person name="Habe H."/>
            <person name="Hori T."/>
        </authorList>
    </citation>
    <scope>NUCLEOTIDE SEQUENCE [LARGE SCALE GENOMIC DNA]</scope>
    <source>
        <strain evidence="7">Drf2</strain>
    </source>
</reference>
<dbReference type="Proteomes" id="UP000194153">
    <property type="component" value="Unassembled WGS sequence"/>
</dbReference>
<sequence length="242" mass="25818">MFALSFVCHLVVFLIIAKWQFYPEFHPDETPVTYVDMVTLPVASPQAGTPAAEAEKEAVPPPPATPAAPAMVQPAAPAKPAKPAAKVPAPSPTAKNNPASTAAQEQAFNERLAKLERVAQEKRQAEVLERLRKRGSQPTGMPGGKGSEAGSDYPSYLQSRLKDALKEVMVSQSKSPQVIATITVSGDGRIADYHVEKGSGDPLFDDAVHRAVTLAGKSLVPPPGGATFKRMFRFRPEGVGIR</sequence>
<dbReference type="NCBIfam" id="TIGR01352">
    <property type="entry name" value="tonB_Cterm"/>
    <property type="match status" value="1"/>
</dbReference>
<evidence type="ECO:0000313" key="6">
    <source>
        <dbReference type="EMBL" id="GAW68827.1"/>
    </source>
</evidence>
<proteinExistence type="predicted"/>
<dbReference type="PANTHER" id="PTHR33446">
    <property type="entry name" value="PROTEIN TONB-RELATED"/>
    <property type="match status" value="1"/>
</dbReference>
<protein>
    <submittedName>
        <fullName evidence="6">Biopolymer transporter TonB</fullName>
    </submittedName>
</protein>
<dbReference type="SUPFAM" id="SSF74653">
    <property type="entry name" value="TolA/TonB C-terminal domain"/>
    <property type="match status" value="1"/>
</dbReference>
<accession>A0ABQ0MP51</accession>
<evidence type="ECO:0000256" key="1">
    <source>
        <dbReference type="ARBA" id="ARBA00004167"/>
    </source>
</evidence>
<keyword evidence="3" id="KW-1133">Transmembrane helix</keyword>
<dbReference type="Pfam" id="PF13103">
    <property type="entry name" value="TonB_2"/>
    <property type="match status" value="1"/>
</dbReference>
<comment type="subcellular location">
    <subcellularLocation>
        <location evidence="1">Membrane</location>
        <topology evidence="1">Single-pass membrane protein</topology>
    </subcellularLocation>
</comment>
<comment type="caution">
    <text evidence="6">The sequence shown here is derived from an EMBL/GenBank/DDBJ whole genome shotgun (WGS) entry which is preliminary data.</text>
</comment>
<feature type="region of interest" description="Disordered" evidence="5">
    <location>
        <begin position="129"/>
        <end position="152"/>
    </location>
</feature>
<organism evidence="6 7">
    <name type="scientific">Geoanaerobacter pelophilus</name>
    <dbReference type="NCBI Taxonomy" id="60036"/>
    <lineage>
        <taxon>Bacteria</taxon>
        <taxon>Pseudomonadati</taxon>
        <taxon>Thermodesulfobacteriota</taxon>
        <taxon>Desulfuromonadia</taxon>
        <taxon>Geobacterales</taxon>
        <taxon>Geobacteraceae</taxon>
        <taxon>Geoanaerobacter</taxon>
    </lineage>
</organism>
<evidence type="ECO:0000256" key="5">
    <source>
        <dbReference type="SAM" id="MobiDB-lite"/>
    </source>
</evidence>
<evidence type="ECO:0000256" key="3">
    <source>
        <dbReference type="ARBA" id="ARBA00022989"/>
    </source>
</evidence>
<dbReference type="Gene3D" id="3.30.1150.10">
    <property type="match status" value="1"/>
</dbReference>
<name>A0ABQ0MP51_9BACT</name>
<dbReference type="EMBL" id="BDQG01000001">
    <property type="protein sequence ID" value="GAW68827.1"/>
    <property type="molecule type" value="Genomic_DNA"/>
</dbReference>
<evidence type="ECO:0000313" key="7">
    <source>
        <dbReference type="Proteomes" id="UP000194153"/>
    </source>
</evidence>
<gene>
    <name evidence="6" type="ORF">GPEL0_01r5342</name>
</gene>
<feature type="region of interest" description="Disordered" evidence="5">
    <location>
        <begin position="46"/>
        <end position="104"/>
    </location>
</feature>
<keyword evidence="4" id="KW-0472">Membrane</keyword>
<feature type="compositionally biased region" description="Low complexity" evidence="5">
    <location>
        <begin position="67"/>
        <end position="95"/>
    </location>
</feature>
<dbReference type="InterPro" id="IPR006260">
    <property type="entry name" value="TonB/TolA_C"/>
</dbReference>
<evidence type="ECO:0000256" key="2">
    <source>
        <dbReference type="ARBA" id="ARBA00022692"/>
    </source>
</evidence>
<dbReference type="InterPro" id="IPR051045">
    <property type="entry name" value="TonB-dependent_transducer"/>
</dbReference>
<reference evidence="6 7" key="1">
    <citation type="submission" date="2017-04" db="EMBL/GenBank/DDBJ databases">
        <authorList>
            <consortium name="Geobacter pelophilus Genome Sequencing"/>
            <person name="Aoyagi T."/>
            <person name="Koike H."/>
            <person name="Hori T."/>
        </authorList>
    </citation>
    <scope>NUCLEOTIDE SEQUENCE [LARGE SCALE GENOMIC DNA]</scope>
    <source>
        <strain evidence="6 7">Drf2</strain>
    </source>
</reference>
<evidence type="ECO:0000256" key="4">
    <source>
        <dbReference type="ARBA" id="ARBA00023136"/>
    </source>
</evidence>
<keyword evidence="2" id="KW-0812">Transmembrane</keyword>
<keyword evidence="7" id="KW-1185">Reference proteome</keyword>